<evidence type="ECO:0000256" key="6">
    <source>
        <dbReference type="ARBA" id="ARBA00023002"/>
    </source>
</evidence>
<feature type="region of interest" description="Disordered" evidence="9">
    <location>
        <begin position="94"/>
        <end position="123"/>
    </location>
</feature>
<feature type="non-terminal residue" evidence="11">
    <location>
        <position position="466"/>
    </location>
</feature>
<dbReference type="GO" id="GO:0050660">
    <property type="term" value="F:flavin adenine dinucleotide binding"/>
    <property type="evidence" value="ECO:0007669"/>
    <property type="project" value="InterPro"/>
</dbReference>
<dbReference type="CDD" id="cd02801">
    <property type="entry name" value="DUS_like_FMN"/>
    <property type="match status" value="1"/>
</dbReference>
<dbReference type="InterPro" id="IPR018517">
    <property type="entry name" value="tRNA_hU_synthase_CS"/>
</dbReference>
<evidence type="ECO:0000256" key="1">
    <source>
        <dbReference type="ARBA" id="ARBA00001917"/>
    </source>
</evidence>
<dbReference type="Gene3D" id="3.20.20.70">
    <property type="entry name" value="Aldolase class I"/>
    <property type="match status" value="1"/>
</dbReference>
<dbReference type="PROSITE" id="PS01136">
    <property type="entry name" value="UPF0034"/>
    <property type="match status" value="1"/>
</dbReference>
<dbReference type="AlphaFoldDB" id="A0A317XNJ6"/>
<keyword evidence="3" id="KW-0288">FMN</keyword>
<evidence type="ECO:0000256" key="2">
    <source>
        <dbReference type="ARBA" id="ARBA00022630"/>
    </source>
</evidence>
<evidence type="ECO:0000256" key="3">
    <source>
        <dbReference type="ARBA" id="ARBA00022643"/>
    </source>
</evidence>
<keyword evidence="6" id="KW-0560">Oxidoreductase</keyword>
<evidence type="ECO:0000256" key="7">
    <source>
        <dbReference type="ARBA" id="ARBA00048342"/>
    </source>
</evidence>
<dbReference type="Proteomes" id="UP000246740">
    <property type="component" value="Unassembled WGS sequence"/>
</dbReference>
<dbReference type="InParanoid" id="A0A317XNJ6"/>
<accession>A0A317XNJ6</accession>
<organism evidence="11 12">
    <name type="scientific">Testicularia cyperi</name>
    <dbReference type="NCBI Taxonomy" id="1882483"/>
    <lineage>
        <taxon>Eukaryota</taxon>
        <taxon>Fungi</taxon>
        <taxon>Dikarya</taxon>
        <taxon>Basidiomycota</taxon>
        <taxon>Ustilaginomycotina</taxon>
        <taxon>Ustilaginomycetes</taxon>
        <taxon>Ustilaginales</taxon>
        <taxon>Anthracoideaceae</taxon>
        <taxon>Testicularia</taxon>
    </lineage>
</organism>
<evidence type="ECO:0000313" key="11">
    <source>
        <dbReference type="EMBL" id="PWY98850.1"/>
    </source>
</evidence>
<protein>
    <submittedName>
        <fullName evidence="11">NifR3-like protein</fullName>
    </submittedName>
</protein>
<keyword evidence="5" id="KW-0819">tRNA processing</keyword>
<feature type="non-terminal residue" evidence="11">
    <location>
        <position position="1"/>
    </location>
</feature>
<keyword evidence="4" id="KW-0507">mRNA processing</keyword>
<dbReference type="GO" id="GO:0006397">
    <property type="term" value="P:mRNA processing"/>
    <property type="evidence" value="ECO:0007669"/>
    <property type="project" value="UniProtKB-KW"/>
</dbReference>
<feature type="domain" description="DUS-like FMN-binding" evidence="10">
    <location>
        <begin position="29"/>
        <end position="78"/>
    </location>
</feature>
<keyword evidence="2" id="KW-0285">Flavoprotein</keyword>
<dbReference type="GO" id="GO:0017150">
    <property type="term" value="F:tRNA dihydrouridine synthase activity"/>
    <property type="evidence" value="ECO:0007669"/>
    <property type="project" value="InterPro"/>
</dbReference>
<dbReference type="EMBL" id="KZ819197">
    <property type="protein sequence ID" value="PWY98850.1"/>
    <property type="molecule type" value="Genomic_DNA"/>
</dbReference>
<dbReference type="Pfam" id="PF01207">
    <property type="entry name" value="Dus"/>
    <property type="match status" value="3"/>
</dbReference>
<evidence type="ECO:0000259" key="10">
    <source>
        <dbReference type="Pfam" id="PF01207"/>
    </source>
</evidence>
<gene>
    <name evidence="11" type="ORF">BCV70DRAFT_140875</name>
</gene>
<evidence type="ECO:0000256" key="5">
    <source>
        <dbReference type="ARBA" id="ARBA00022694"/>
    </source>
</evidence>
<feature type="compositionally biased region" description="Basic and acidic residues" evidence="9">
    <location>
        <begin position="105"/>
        <end position="123"/>
    </location>
</feature>
<reference evidence="11 12" key="1">
    <citation type="journal article" date="2018" name="Mol. Biol. Evol.">
        <title>Broad Genomic Sampling Reveals a Smut Pathogenic Ancestry of the Fungal Clade Ustilaginomycotina.</title>
        <authorList>
            <person name="Kijpornyongpan T."/>
            <person name="Mondo S.J."/>
            <person name="Barry K."/>
            <person name="Sandor L."/>
            <person name="Lee J."/>
            <person name="Lipzen A."/>
            <person name="Pangilinan J."/>
            <person name="LaButti K."/>
            <person name="Hainaut M."/>
            <person name="Henrissat B."/>
            <person name="Grigoriev I.V."/>
            <person name="Spatafora J.W."/>
            <person name="Aime M.C."/>
        </authorList>
    </citation>
    <scope>NUCLEOTIDE SEQUENCE [LARGE SCALE GENOMIC DNA]</scope>
    <source>
        <strain evidence="11 12">MCA 3645</strain>
    </source>
</reference>
<evidence type="ECO:0000256" key="4">
    <source>
        <dbReference type="ARBA" id="ARBA00022664"/>
    </source>
</evidence>
<evidence type="ECO:0000313" key="12">
    <source>
        <dbReference type="Proteomes" id="UP000246740"/>
    </source>
</evidence>
<dbReference type="OrthoDB" id="9977870at2759"/>
<keyword evidence="12" id="KW-1185">Reference proteome</keyword>
<dbReference type="STRING" id="1882483.A0A317XNJ6"/>
<comment type="catalytic activity">
    <reaction evidence="8">
        <text>a 5,6-dihydrouridine in mRNA + NADP(+) = a uridine in mRNA + NADPH + H(+)</text>
        <dbReference type="Rhea" id="RHEA:69855"/>
        <dbReference type="Rhea" id="RHEA-COMP:14658"/>
        <dbReference type="Rhea" id="RHEA-COMP:17789"/>
        <dbReference type="ChEBI" id="CHEBI:15378"/>
        <dbReference type="ChEBI" id="CHEBI:57783"/>
        <dbReference type="ChEBI" id="CHEBI:58349"/>
        <dbReference type="ChEBI" id="CHEBI:65315"/>
        <dbReference type="ChEBI" id="CHEBI:74443"/>
    </reaction>
    <physiologicalReaction direction="right-to-left" evidence="8">
        <dbReference type="Rhea" id="RHEA:69857"/>
    </physiologicalReaction>
</comment>
<comment type="catalytic activity">
    <reaction evidence="7">
        <text>a 5,6-dihydrouridine in mRNA + NAD(+) = a uridine in mRNA + NADH + H(+)</text>
        <dbReference type="Rhea" id="RHEA:69851"/>
        <dbReference type="Rhea" id="RHEA-COMP:14658"/>
        <dbReference type="Rhea" id="RHEA-COMP:17789"/>
        <dbReference type="ChEBI" id="CHEBI:15378"/>
        <dbReference type="ChEBI" id="CHEBI:57540"/>
        <dbReference type="ChEBI" id="CHEBI:57945"/>
        <dbReference type="ChEBI" id="CHEBI:65315"/>
        <dbReference type="ChEBI" id="CHEBI:74443"/>
    </reaction>
    <physiologicalReaction direction="right-to-left" evidence="7">
        <dbReference type="Rhea" id="RHEA:69853"/>
    </physiologicalReaction>
</comment>
<feature type="domain" description="DUS-like FMN-binding" evidence="10">
    <location>
        <begin position="140"/>
        <end position="265"/>
    </location>
</feature>
<comment type="cofactor">
    <cofactor evidence="1">
        <name>FMN</name>
        <dbReference type="ChEBI" id="CHEBI:58210"/>
    </cofactor>
</comment>
<dbReference type="FunCoup" id="A0A317XNJ6">
    <property type="interactions" value="74"/>
</dbReference>
<dbReference type="InterPro" id="IPR035587">
    <property type="entry name" value="DUS-like_FMN-bd"/>
</dbReference>
<evidence type="ECO:0000256" key="9">
    <source>
        <dbReference type="SAM" id="MobiDB-lite"/>
    </source>
</evidence>
<dbReference type="SUPFAM" id="SSF51395">
    <property type="entry name" value="FMN-linked oxidoreductases"/>
    <property type="match status" value="1"/>
</dbReference>
<proteinExistence type="predicted"/>
<evidence type="ECO:0000256" key="8">
    <source>
        <dbReference type="ARBA" id="ARBA00049447"/>
    </source>
</evidence>
<name>A0A317XNJ6_9BASI</name>
<dbReference type="InterPro" id="IPR013785">
    <property type="entry name" value="Aldolase_TIM"/>
</dbReference>
<feature type="domain" description="DUS-like FMN-binding" evidence="10">
    <location>
        <begin position="299"/>
        <end position="377"/>
    </location>
</feature>
<dbReference type="PANTHER" id="PTHR11082:SF31">
    <property type="entry name" value="TRNA-DIHYDROURIDINE(20A_20B) SYNTHASE [NAD(P)+]-LIKE"/>
    <property type="match status" value="1"/>
</dbReference>
<sequence>NDSHPSYDPSAPQLAPHQLLDAFPGLNVCAPMVRYSKLAFRTLVSRYETHITTTPMILAKEFSRTEAARNAEFTTNEFERGTYALLPGVDESGESAQRRLSGQRHAAEAEAEQKSARVALGEERRETQAEQAKLARKRVRVRGALVCQFASSEAKSFADATELIGRYVDGVDLNCGCPQSWAYQEELGSYLLRQPETVRDMVRAVKARMGESFCVSVKIRVDPDLRLTDTLVRNALHAGASVLSIHGRTRWMSSSSHPVDLSAIKFAVDSANACGFHTAWGSQGGPGAIYADGGSGGLVPCVANGDVWTLDDAIQHRRATGAKGAMSARGLLANPALFSDYTVTPPEAVTLFHSLATRWGLVTALVQRHLAYMLEASFGSRAEAIHFNSLSGAAAVNDWLGEQGYLLPSALPTSSSPTTRSTDPLATMFGWSMPSKLSQPSTTSTSSIPGTVRHWSLTDTLAGVGI</sequence>
<dbReference type="PANTHER" id="PTHR11082">
    <property type="entry name" value="TRNA-DIHYDROURIDINE SYNTHASE"/>
    <property type="match status" value="1"/>
</dbReference>